<dbReference type="PaxDb" id="3055-EDP06320"/>
<feature type="domain" description="Guanylate cyclase" evidence="3">
    <location>
        <begin position="798"/>
        <end position="856"/>
    </location>
</feature>
<sequence>MCVSQLLAILKPVAARNSSLQTDEAIKDALIQELTGTEACASAFAAPSSDETVVISTLRFPAWFNGAVTTWLKGQLQSNPQVVALLQDAIIDVPDTLPALGSFSAGSMRDYLTVQQNQYSVVSMDVSGLPAWSVWAMLQTADPFVIPENVCVNDTEPRGLIHPRVYLTMFYRAEALAALAAGGYVPSAAPPDDWEQLIALLEGHRLANSSSRSNSSSGGGVSNSSSLPKYGLCISTHPACGLLGDFWAALAASVLQTQGTEQGYLYDLSTGSPSSAIPLANSTGWLYATELLRRVLVFNAPEPFDLTTNNRTTDGEVECTDVSGHFKSGDCMITFDWDIMLGVMNTTQLRPPAAQLLVAPLPGSRTVMDRRAGSSTSGQLVPCDWELCGVSANHDLLYLGLQQAPPPSSAVAAAAAQPELARTRAAVAAAAQALEPQAPVSVLTASTGSLPTHCDPSVTAAVESAAVQQVLSAAGVEQPAAGALVNRAPYSACMMSANKYQSTDAGLTLSSRTFATVGAIMTSLLDAEYVRRNVATVMARAALGYPVATTGVMLTTTAYGSMSASNSSSSGVSSGASNSASSNSNDTLTAVNGTAASGNSTAAAGSAAADTGMLLYLRMRWWTALREPFNVSGFEGTGISNDAIQSCAQAVWHGLHAPNAAPEASSPSSVNFIKWGLARAANMLILPINTSTAAANASAALQEVMYMVNEAFTEQATRTMYESSIDYQPQSKAPSKQGAVGPGSKAISNQALAGLLVGLIAAVILGVVVVVFVALRLRRRNRDLLGRVRAPRAGVDTTLLISDIQNSTRLWEELSVTTMDAALKMHHATFRKLMPAHDGYESATEGDSFIIAFPSPASALAFATACQLALLHQDWPQELLQHPDGAVVAVEARGGREGTGGFRHSCRSPAKSMRNLRGDSRPQSWQPLSAVISLWDRLSGRAKQRQAVGSSRGLAAGDSELRLSGAALHTGTSAGALAMSPEPHLVQLHLDSGGTDVCGRALTDEGPSSYGVRSPDAGGETGENHVPQLTTGAQLTAGSPQHIQPQLPPVLAKLSEGGSGAAGSEQEQQDGSINSALHHEPGDHAGQVQATPGSDVEPFSTTSYSTLAAVSGITAATASIGTTWGRVLAMMYPPESVTSSAGTGISGPATGGLGGAVTPLRRLIQTAYSHSGALGHGNSAKITCFRGPRVRMGMHCGLDDGRHVVWNRVNSTFQYTGPFAETAKLVSDAAHGGLVTLSAAAFARYRNCTSAASGAAEHVPRKAHGIVIAYAGHHVLSNKPPTALPASLKGGEVAASSNVFAEHVMLTLNDGGDGACVAATQAAEAISGQVALFVAVPASLLCRLAHTPPLRTLRQVQLGSLAAPTGSVTIAFMKVVGASTLLTELPGPASRALDQFQRLACGLLMGAEETTEHGAALDFRGRSGGYLVEGGDGLVLAAFGSPRAAVEWALDTVEALRELVWEEELLAHELCEEVLTVSPGAVTNAATMYAAASALAPHAASFHSTRGGRAPSPSPLGPADPRLGALAPAFTPAPVSASPPQLSWLHQSHSNPQLAGTDALALLRAGSTRVVAAAERRTTERGLRVKVGLDVGPVTYSLTESSGRLSYRGRVMNRAARIAGTASPGQVLCSGAVWAACEAGMAAVPLPGSSQQLVGVSLGKVALKGITSPVEIFQCQREGC</sequence>
<dbReference type="InterPro" id="IPR029787">
    <property type="entry name" value="Nucleotide_cyclase"/>
</dbReference>
<dbReference type="PROSITE" id="PS50125">
    <property type="entry name" value="GUANYLATE_CYCLASE_2"/>
    <property type="match status" value="2"/>
</dbReference>
<dbReference type="SUPFAM" id="SSF55073">
    <property type="entry name" value="Nucleotide cyclase"/>
    <property type="match status" value="2"/>
</dbReference>
<dbReference type="Gene3D" id="3.40.190.10">
    <property type="entry name" value="Periplasmic binding protein-like II"/>
    <property type="match status" value="1"/>
</dbReference>
<dbReference type="KEGG" id="cre:CHLRE_10g427950v5"/>
<dbReference type="PANTHER" id="PTHR43081:SF1">
    <property type="entry name" value="ADENYLATE CYCLASE, TERMINAL-DIFFERENTIATION SPECIFIC"/>
    <property type="match status" value="1"/>
</dbReference>
<dbReference type="InterPro" id="IPR001054">
    <property type="entry name" value="A/G_cyclase"/>
</dbReference>
<organism evidence="4 5">
    <name type="scientific">Chlamydomonas reinhardtii</name>
    <name type="common">Chlamydomonas smithii</name>
    <dbReference type="NCBI Taxonomy" id="3055"/>
    <lineage>
        <taxon>Eukaryota</taxon>
        <taxon>Viridiplantae</taxon>
        <taxon>Chlorophyta</taxon>
        <taxon>core chlorophytes</taxon>
        <taxon>Chlorophyceae</taxon>
        <taxon>CS clade</taxon>
        <taxon>Chlamydomonadales</taxon>
        <taxon>Chlamydomonadaceae</taxon>
        <taxon>Chlamydomonas</taxon>
    </lineage>
</organism>
<dbReference type="Gene3D" id="3.30.70.1230">
    <property type="entry name" value="Nucleotide cyclase"/>
    <property type="match status" value="3"/>
</dbReference>
<feature type="region of interest" description="Disordered" evidence="1">
    <location>
        <begin position="1502"/>
        <end position="1522"/>
    </location>
</feature>
<proteinExistence type="predicted"/>
<feature type="region of interest" description="Disordered" evidence="1">
    <location>
        <begin position="898"/>
        <end position="922"/>
    </location>
</feature>
<dbReference type="GO" id="GO:0035556">
    <property type="term" value="P:intracellular signal transduction"/>
    <property type="evidence" value="ECO:0007669"/>
    <property type="project" value="InterPro"/>
</dbReference>
<feature type="region of interest" description="Disordered" evidence="1">
    <location>
        <begin position="997"/>
        <end position="1026"/>
    </location>
</feature>
<dbReference type="RefSeq" id="XP_042919982.1">
    <property type="nucleotide sequence ID" value="XM_043066585.1"/>
</dbReference>
<evidence type="ECO:0000313" key="5">
    <source>
        <dbReference type="Proteomes" id="UP000006906"/>
    </source>
</evidence>
<dbReference type="EMBL" id="CM008971">
    <property type="protein sequence ID" value="PNW77234.1"/>
    <property type="molecule type" value="Genomic_DNA"/>
</dbReference>
<reference evidence="4 5" key="1">
    <citation type="journal article" date="2007" name="Science">
        <title>The Chlamydomonas genome reveals the evolution of key animal and plant functions.</title>
        <authorList>
            <person name="Merchant S.S."/>
            <person name="Prochnik S.E."/>
            <person name="Vallon O."/>
            <person name="Harris E.H."/>
            <person name="Karpowicz S.J."/>
            <person name="Witman G.B."/>
            <person name="Terry A."/>
            <person name="Salamov A."/>
            <person name="Fritz-Laylin L.K."/>
            <person name="Marechal-Drouard L."/>
            <person name="Marshall W.F."/>
            <person name="Qu L.H."/>
            <person name="Nelson D.R."/>
            <person name="Sanderfoot A.A."/>
            <person name="Spalding M.H."/>
            <person name="Kapitonov V.V."/>
            <person name="Ren Q."/>
            <person name="Ferris P."/>
            <person name="Lindquist E."/>
            <person name="Shapiro H."/>
            <person name="Lucas S.M."/>
            <person name="Grimwood J."/>
            <person name="Schmutz J."/>
            <person name="Cardol P."/>
            <person name="Cerutti H."/>
            <person name="Chanfreau G."/>
            <person name="Chen C.L."/>
            <person name="Cognat V."/>
            <person name="Croft M.T."/>
            <person name="Dent R."/>
            <person name="Dutcher S."/>
            <person name="Fernandez E."/>
            <person name="Fukuzawa H."/>
            <person name="Gonzalez-Ballester D."/>
            <person name="Gonzalez-Halphen D."/>
            <person name="Hallmann A."/>
            <person name="Hanikenne M."/>
            <person name="Hippler M."/>
            <person name="Inwood W."/>
            <person name="Jabbari K."/>
            <person name="Kalanon M."/>
            <person name="Kuras R."/>
            <person name="Lefebvre P.A."/>
            <person name="Lemaire S.D."/>
            <person name="Lobanov A.V."/>
            <person name="Lohr M."/>
            <person name="Manuell A."/>
            <person name="Meier I."/>
            <person name="Mets L."/>
            <person name="Mittag M."/>
            <person name="Mittelmeier T."/>
            <person name="Moroney J.V."/>
            <person name="Moseley J."/>
            <person name="Napoli C."/>
            <person name="Nedelcu A.M."/>
            <person name="Niyogi K."/>
            <person name="Novoselov S.V."/>
            <person name="Paulsen I.T."/>
            <person name="Pazour G."/>
            <person name="Purton S."/>
            <person name="Ral J.P."/>
            <person name="Riano-Pachon D.M."/>
            <person name="Riekhof W."/>
            <person name="Rymarquis L."/>
            <person name="Schroda M."/>
            <person name="Stern D."/>
            <person name="Umen J."/>
            <person name="Willows R."/>
            <person name="Wilson N."/>
            <person name="Zimmer S.L."/>
            <person name="Allmer J."/>
            <person name="Balk J."/>
            <person name="Bisova K."/>
            <person name="Chen C.J."/>
            <person name="Elias M."/>
            <person name="Gendler K."/>
            <person name="Hauser C."/>
            <person name="Lamb M.R."/>
            <person name="Ledford H."/>
            <person name="Long J.C."/>
            <person name="Minagawa J."/>
            <person name="Page M.D."/>
            <person name="Pan J."/>
            <person name="Pootakham W."/>
            <person name="Roje S."/>
            <person name="Rose A."/>
            <person name="Stahlberg E."/>
            <person name="Terauchi A.M."/>
            <person name="Yang P."/>
            <person name="Ball S."/>
            <person name="Bowler C."/>
            <person name="Dieckmann C.L."/>
            <person name="Gladyshev V.N."/>
            <person name="Green P."/>
            <person name="Jorgensen R."/>
            <person name="Mayfield S."/>
            <person name="Mueller-Roeber B."/>
            <person name="Rajamani S."/>
            <person name="Sayre R.T."/>
            <person name="Brokstein P."/>
            <person name="Dubchak I."/>
            <person name="Goodstein D."/>
            <person name="Hornick L."/>
            <person name="Huang Y.W."/>
            <person name="Jhaveri J."/>
            <person name="Luo Y."/>
            <person name="Martinez D."/>
            <person name="Ngau W.C."/>
            <person name="Otillar B."/>
            <person name="Poliakov A."/>
            <person name="Porter A."/>
            <person name="Szajkowski L."/>
            <person name="Werner G."/>
            <person name="Zhou K."/>
            <person name="Grigoriev I.V."/>
            <person name="Rokhsar D.S."/>
            <person name="Grossman A.R."/>
        </authorList>
    </citation>
    <scope>NUCLEOTIDE SEQUENCE [LARGE SCALE GENOMIC DNA]</scope>
    <source>
        <strain evidence="5">CC-503</strain>
    </source>
</reference>
<gene>
    <name evidence="4" type="ORF">CHLRE_10g427950v5</name>
</gene>
<dbReference type="ExpressionAtlas" id="A0A2K3D9N1">
    <property type="expression patterns" value="baseline"/>
</dbReference>
<dbReference type="GO" id="GO:0004016">
    <property type="term" value="F:adenylate cyclase activity"/>
    <property type="evidence" value="ECO:0000318"/>
    <property type="project" value="GO_Central"/>
</dbReference>
<feature type="region of interest" description="Disordered" evidence="1">
    <location>
        <begin position="1051"/>
        <end position="1097"/>
    </location>
</feature>
<dbReference type="Pfam" id="PF00211">
    <property type="entry name" value="Guanylate_cyc"/>
    <property type="match status" value="1"/>
</dbReference>
<keyword evidence="2" id="KW-0472">Membrane</keyword>
<dbReference type="GeneID" id="5728151"/>
<accession>A0A2K3D9N1</accession>
<evidence type="ECO:0000259" key="3">
    <source>
        <dbReference type="PROSITE" id="PS50125"/>
    </source>
</evidence>
<keyword evidence="2" id="KW-1133">Transmembrane helix</keyword>
<feature type="transmembrane region" description="Helical" evidence="2">
    <location>
        <begin position="752"/>
        <end position="775"/>
    </location>
</feature>
<evidence type="ECO:0000256" key="1">
    <source>
        <dbReference type="SAM" id="MobiDB-lite"/>
    </source>
</evidence>
<dbReference type="InterPro" id="IPR050697">
    <property type="entry name" value="Adenylyl/Guanylyl_Cyclase_3/4"/>
</dbReference>
<protein>
    <recommendedName>
        <fullName evidence="3">Guanylate cyclase domain-containing protein</fullName>
    </recommendedName>
</protein>
<keyword evidence="5" id="KW-1185">Reference proteome</keyword>
<dbReference type="Proteomes" id="UP000006906">
    <property type="component" value="Chromosome 10"/>
</dbReference>
<evidence type="ECO:0000313" key="4">
    <source>
        <dbReference type="EMBL" id="PNW77234.1"/>
    </source>
</evidence>
<evidence type="ECO:0000256" key="2">
    <source>
        <dbReference type="SAM" id="Phobius"/>
    </source>
</evidence>
<dbReference type="GO" id="GO:0006171">
    <property type="term" value="P:cAMP biosynthetic process"/>
    <property type="evidence" value="ECO:0000318"/>
    <property type="project" value="GO_Central"/>
</dbReference>
<dbReference type="InParanoid" id="A0A2K3D9N1"/>
<dbReference type="PANTHER" id="PTHR43081">
    <property type="entry name" value="ADENYLATE CYCLASE, TERMINAL-DIFFERENTIATION SPECIFIC-RELATED"/>
    <property type="match status" value="1"/>
</dbReference>
<dbReference type="Gramene" id="PNW77234">
    <property type="protein sequence ID" value="PNW77234"/>
    <property type="gene ID" value="CHLRE_10g427950v5"/>
</dbReference>
<keyword evidence="2" id="KW-0812">Transmembrane</keyword>
<name>A0A2K3D9N1_CHLRE</name>
<dbReference type="OrthoDB" id="568473at2759"/>
<feature type="domain" description="Guanylate cyclase" evidence="3">
    <location>
        <begin position="1580"/>
        <end position="1619"/>
    </location>
</feature>